<dbReference type="WBParaSite" id="JU765_v2.g13164.t1">
    <property type="protein sequence ID" value="JU765_v2.g13164.t1"/>
    <property type="gene ID" value="JU765_v2.g13164"/>
</dbReference>
<organism evidence="1 2">
    <name type="scientific">Panagrolaimus sp. JU765</name>
    <dbReference type="NCBI Taxonomy" id="591449"/>
    <lineage>
        <taxon>Eukaryota</taxon>
        <taxon>Metazoa</taxon>
        <taxon>Ecdysozoa</taxon>
        <taxon>Nematoda</taxon>
        <taxon>Chromadorea</taxon>
        <taxon>Rhabditida</taxon>
        <taxon>Tylenchina</taxon>
        <taxon>Panagrolaimomorpha</taxon>
        <taxon>Panagrolaimoidea</taxon>
        <taxon>Panagrolaimidae</taxon>
        <taxon>Panagrolaimus</taxon>
    </lineage>
</organism>
<evidence type="ECO:0000313" key="2">
    <source>
        <dbReference type="WBParaSite" id="JU765_v2.g13164.t1"/>
    </source>
</evidence>
<protein>
    <submittedName>
        <fullName evidence="2">Sphingosine-1-phosphate lyase 1</fullName>
    </submittedName>
</protein>
<evidence type="ECO:0000313" key="1">
    <source>
        <dbReference type="Proteomes" id="UP000887576"/>
    </source>
</evidence>
<accession>A0AC34Q6A4</accession>
<proteinExistence type="predicted"/>
<name>A0AC34Q6A4_9BILA</name>
<sequence length="551" mass="61355">MADLLQEFYNNSVDFIQHPVESINALDNNEKLFGASIVMFLFSIYLIFDEVWNAPSKFAKGAKYYFFETVKAIPFVKKKLANEMIKVENDLKYSIHHSDTTNISFTELPENGLSAQKLIDLATVYDNLETPRYLEGKVSGAVFSDESNEEEMQIYQAVFEKFAWSNPLWPKLFPGVRKMEAEVVRMTCDLLHGDDETCGTMSTGGSMSIMLACLAHRNRAYSKGIKKPEIVLPSSAHAAFFKAAEVFNLTLREIPVDNQTFTVSIHKVKRAINSRTALIVGSAPNFPFGTMDDIQALGQLALKYDVPLHVDACLGGFLLPFVDTKKYEIPPFDFAVPGVASISADTHKYGLTPKGSSVICYRNKDYLHHQYFCAPDWQGGIYASATMEGSRAGVNIALCWAAMLFHGKNNYQEKAQAVVETTNKIRDAIAKIAHLKLQGKSNICIVSFTSDTIDIHRFHDLMNKRGWQLSSLQFPSGVHLMVTLNHTKPGVADDLIDDINDVVAIIAKTPNEKAEGAAALYGMVQKIPDRSIVKNFANAYLDACYSIPKVH</sequence>
<reference evidence="2" key="1">
    <citation type="submission" date="2022-11" db="UniProtKB">
        <authorList>
            <consortium name="WormBaseParasite"/>
        </authorList>
    </citation>
    <scope>IDENTIFICATION</scope>
</reference>
<dbReference type="Proteomes" id="UP000887576">
    <property type="component" value="Unplaced"/>
</dbReference>